<protein>
    <submittedName>
        <fullName evidence="1">Uncharacterized protein</fullName>
    </submittedName>
</protein>
<sequence>MEPFDFNAETLGQAFLPAIFSLPGFVKNNMLKLLAAQDVTDLQTENWYPVKSILDFYAQVIENYGPNTIFDLGKAIPENAVFPPGIDSIGNGLGLIDTAYNMNHRNGYLGFYKLVSHDEAEKKIVMQCYNPYPCDFDRGLLTSMARKFKLGVRVMVDESKPSKKKGDLESWYIVSYR</sequence>
<dbReference type="RefSeq" id="WP_264793533.1">
    <property type="nucleotide sequence ID" value="NZ_AP026867.1"/>
</dbReference>
<evidence type="ECO:0000313" key="1">
    <source>
        <dbReference type="EMBL" id="BDS12464.1"/>
    </source>
</evidence>
<accession>A0A915YG13</accession>
<keyword evidence="2" id="KW-1185">Reference proteome</keyword>
<reference evidence="1" key="1">
    <citation type="submission" date="2022-09" db="EMBL/GenBank/DDBJ databases">
        <title>Aureispira anguillicida sp. nov., isolated from Leptocephalus of Japanese eel Anguilla japonica.</title>
        <authorList>
            <person name="Yuasa K."/>
            <person name="Mekata T."/>
            <person name="Ikunari K."/>
        </authorList>
    </citation>
    <scope>NUCLEOTIDE SEQUENCE</scope>
    <source>
        <strain evidence="1">EL160426</strain>
    </source>
</reference>
<name>A0A915YG13_9BACT</name>
<dbReference type="AlphaFoldDB" id="A0A915YG13"/>
<proteinExistence type="predicted"/>
<dbReference type="Proteomes" id="UP001060919">
    <property type="component" value="Chromosome"/>
</dbReference>
<dbReference type="KEGG" id="aup:AsAng_0031870"/>
<dbReference type="EMBL" id="AP026867">
    <property type="protein sequence ID" value="BDS12464.1"/>
    <property type="molecule type" value="Genomic_DNA"/>
</dbReference>
<gene>
    <name evidence="1" type="ORF">AsAng_0031870</name>
</gene>
<organism evidence="1 2">
    <name type="scientific">Aureispira anguillae</name>
    <dbReference type="NCBI Taxonomy" id="2864201"/>
    <lineage>
        <taxon>Bacteria</taxon>
        <taxon>Pseudomonadati</taxon>
        <taxon>Bacteroidota</taxon>
        <taxon>Saprospiria</taxon>
        <taxon>Saprospirales</taxon>
        <taxon>Saprospiraceae</taxon>
        <taxon>Aureispira</taxon>
    </lineage>
</organism>
<evidence type="ECO:0000313" key="2">
    <source>
        <dbReference type="Proteomes" id="UP001060919"/>
    </source>
</evidence>